<dbReference type="InterPro" id="IPR045607">
    <property type="entry name" value="DUF6452"/>
</dbReference>
<evidence type="ECO:0000313" key="1">
    <source>
        <dbReference type="EMBL" id="QQX76067.1"/>
    </source>
</evidence>
<gene>
    <name evidence="1" type="ORF">JK629_12100</name>
</gene>
<proteinExistence type="predicted"/>
<organism evidence="1 2">
    <name type="scientific">Aequorivita iocasae</name>
    <dbReference type="NCBI Taxonomy" id="2803865"/>
    <lineage>
        <taxon>Bacteria</taxon>
        <taxon>Pseudomonadati</taxon>
        <taxon>Bacteroidota</taxon>
        <taxon>Flavobacteriia</taxon>
        <taxon>Flavobacteriales</taxon>
        <taxon>Flavobacteriaceae</taxon>
        <taxon>Aequorivita</taxon>
    </lineage>
</organism>
<dbReference type="Pfam" id="PF20050">
    <property type="entry name" value="DUF6452"/>
    <property type="match status" value="1"/>
</dbReference>
<dbReference type="RefSeq" id="WP_202335878.1">
    <property type="nucleotide sequence ID" value="NZ_CP068439.1"/>
</dbReference>
<name>A0ABX7DRI0_9FLAO</name>
<dbReference type="EMBL" id="CP068439">
    <property type="protein sequence ID" value="QQX76067.1"/>
    <property type="molecule type" value="Genomic_DNA"/>
</dbReference>
<dbReference type="Proteomes" id="UP000629420">
    <property type="component" value="Chromosome"/>
</dbReference>
<reference evidence="1 2" key="1">
    <citation type="submission" date="2021-01" db="EMBL/GenBank/DDBJ databases">
        <title>Aequorivita sp. strain KX20305, a bacterium isolated from the sediment collected at a cold seep field in South China Sea.</title>
        <authorList>
            <person name="Zhang H."/>
            <person name="Li C."/>
        </authorList>
    </citation>
    <scope>NUCLEOTIDE SEQUENCE [LARGE SCALE GENOMIC DNA]</scope>
    <source>
        <strain evidence="1 2">KX20305</strain>
    </source>
</reference>
<keyword evidence="2" id="KW-1185">Reference proteome</keyword>
<evidence type="ECO:0000313" key="2">
    <source>
        <dbReference type="Proteomes" id="UP000629420"/>
    </source>
</evidence>
<protein>
    <submittedName>
        <fullName evidence="1">Uncharacterized protein</fullName>
    </submittedName>
</protein>
<sequence>MIKKIIASILIIFTFKGCTKDDICPPDTATTPNLIINFKDITNPANAKKVNLLSVITNNIDSVEVVKLANTDSIAIPLNTNSDTTNYLFKRSIVSGSDTIKNFDKVRFVYQRRNLYVTRACGYKSEYFNLDKNLEEEGAENWIQEIILLRDTVNDENSAHITVLH</sequence>
<accession>A0ABX7DRI0</accession>